<keyword evidence="6" id="KW-1185">Reference proteome</keyword>
<evidence type="ECO:0000313" key="5">
    <source>
        <dbReference type="Proteomes" id="UP000075221"/>
    </source>
</evidence>
<dbReference type="Proteomes" id="UP000075221">
    <property type="component" value="Chromosome"/>
</dbReference>
<feature type="region of interest" description="Disordered" evidence="1">
    <location>
        <begin position="77"/>
        <end position="118"/>
    </location>
</feature>
<gene>
    <name evidence="4" type="ORF">A8L58_09355</name>
    <name evidence="3" type="ORF">AXH35_07900</name>
</gene>
<evidence type="ECO:0000256" key="1">
    <source>
        <dbReference type="SAM" id="MobiDB-lite"/>
    </source>
</evidence>
<evidence type="ECO:0000313" key="4">
    <source>
        <dbReference type="EMBL" id="AOZ46866.1"/>
    </source>
</evidence>
<keyword evidence="2" id="KW-0812">Transmembrane</keyword>
<feature type="region of interest" description="Disordered" evidence="1">
    <location>
        <begin position="1"/>
        <end position="57"/>
    </location>
</feature>
<dbReference type="AlphaFoldDB" id="A0AAC8YEW2"/>
<feature type="transmembrane region" description="Helical" evidence="2">
    <location>
        <begin position="121"/>
        <end position="143"/>
    </location>
</feature>
<keyword evidence="2" id="KW-0472">Membrane</keyword>
<organism evidence="3 5">
    <name type="scientific">Acidipropionibacterium acidipropionici</name>
    <dbReference type="NCBI Taxonomy" id="1748"/>
    <lineage>
        <taxon>Bacteria</taxon>
        <taxon>Bacillati</taxon>
        <taxon>Actinomycetota</taxon>
        <taxon>Actinomycetes</taxon>
        <taxon>Propionibacteriales</taxon>
        <taxon>Propionibacteriaceae</taxon>
        <taxon>Acidipropionibacterium</taxon>
    </lineage>
</organism>
<evidence type="ECO:0000313" key="3">
    <source>
        <dbReference type="EMBL" id="AMS05392.1"/>
    </source>
</evidence>
<reference evidence="4 6" key="1">
    <citation type="journal article" date="2016" name="Plant Dis.">
        <title>Improved production of propionic acid using genome shuffling.</title>
        <authorList>
            <person name="Luna-Flores C.H."/>
            <person name="Palfreyman R.W."/>
            <person name="Kromer J.O."/>
            <person name="Nielsen L.K."/>
            <person name="Marcellin E."/>
        </authorList>
    </citation>
    <scope>NUCLEOTIDE SEQUENCE [LARGE SCALE GENOMIC DNA]</scope>
    <source>
        <strain evidence="4 6">F3E8</strain>
    </source>
</reference>
<name>A0AAC8YEW2_9ACTN</name>
<dbReference type="RefSeq" id="WP_062819494.1">
    <property type="nucleotide sequence ID" value="NZ_CP040634.1"/>
</dbReference>
<feature type="compositionally biased region" description="Basic and acidic residues" evidence="1">
    <location>
        <begin position="77"/>
        <end position="112"/>
    </location>
</feature>
<dbReference type="EMBL" id="CP015970">
    <property type="protein sequence ID" value="AOZ46866.1"/>
    <property type="molecule type" value="Genomic_DNA"/>
</dbReference>
<feature type="compositionally biased region" description="Basic and acidic residues" evidence="1">
    <location>
        <begin position="1"/>
        <end position="27"/>
    </location>
</feature>
<evidence type="ECO:0008006" key="7">
    <source>
        <dbReference type="Google" id="ProtNLM"/>
    </source>
</evidence>
<proteinExistence type="predicted"/>
<sequence length="145" mass="15950">MTTPDPHEPLVDRPTVDGGGERVHDPSESVDTDTFGQDPQDPQDPSVGAAEDEVRRSRRELLDSVEALADRLDIKNRTRHRFEETKQRVADGARRLREQPADAFTHPDDPNKKPGAPTTSGWIAIALVASATVIVLTVAIRAARR</sequence>
<keyword evidence="2" id="KW-1133">Transmembrane helix</keyword>
<protein>
    <recommendedName>
        <fullName evidence="7">DUF3618 domain-containing protein</fullName>
    </recommendedName>
</protein>
<reference evidence="3 5" key="2">
    <citation type="submission" date="2016-02" db="EMBL/GenBank/DDBJ databases">
        <title>Complete Genome Sequence of Propionibacterium acidipropionici ATCC 55737.</title>
        <authorList>
            <person name="Luna Flores C.H."/>
            <person name="Nielsen L.K."/>
            <person name="Marcellin E."/>
        </authorList>
    </citation>
    <scope>NUCLEOTIDE SEQUENCE [LARGE SCALE GENOMIC DNA]</scope>
    <source>
        <strain evidence="3 5">ATCC 55737</strain>
    </source>
</reference>
<dbReference type="Proteomes" id="UP000178666">
    <property type="component" value="Chromosome"/>
</dbReference>
<dbReference type="EMBL" id="CP014352">
    <property type="protein sequence ID" value="AMS05392.1"/>
    <property type="molecule type" value="Genomic_DNA"/>
</dbReference>
<evidence type="ECO:0000256" key="2">
    <source>
        <dbReference type="SAM" id="Phobius"/>
    </source>
</evidence>
<accession>A0AAC8YEW2</accession>
<evidence type="ECO:0000313" key="6">
    <source>
        <dbReference type="Proteomes" id="UP000178666"/>
    </source>
</evidence>